<protein>
    <submittedName>
        <fullName evidence="1">Uncharacterized protein</fullName>
    </submittedName>
</protein>
<organism evidence="1 2">
    <name type="scientific">Synchytrium endobioticum</name>
    <dbReference type="NCBI Taxonomy" id="286115"/>
    <lineage>
        <taxon>Eukaryota</taxon>
        <taxon>Fungi</taxon>
        <taxon>Fungi incertae sedis</taxon>
        <taxon>Chytridiomycota</taxon>
        <taxon>Chytridiomycota incertae sedis</taxon>
        <taxon>Chytridiomycetes</taxon>
        <taxon>Synchytriales</taxon>
        <taxon>Synchytriaceae</taxon>
        <taxon>Synchytrium</taxon>
    </lineage>
</organism>
<gene>
    <name evidence="1" type="ORF">SeMB42_g06978</name>
</gene>
<dbReference type="EMBL" id="QEAN01000438">
    <property type="protein sequence ID" value="TPX37249.1"/>
    <property type="molecule type" value="Genomic_DNA"/>
</dbReference>
<evidence type="ECO:0000313" key="2">
    <source>
        <dbReference type="Proteomes" id="UP000317494"/>
    </source>
</evidence>
<comment type="caution">
    <text evidence="1">The sequence shown here is derived from an EMBL/GenBank/DDBJ whole genome shotgun (WGS) entry which is preliminary data.</text>
</comment>
<keyword evidence="2" id="KW-1185">Reference proteome</keyword>
<dbReference type="AlphaFoldDB" id="A0A507CDJ8"/>
<evidence type="ECO:0000313" key="1">
    <source>
        <dbReference type="EMBL" id="TPX37249.1"/>
    </source>
</evidence>
<proteinExistence type="predicted"/>
<reference evidence="1 2" key="1">
    <citation type="journal article" date="2019" name="Sci. Rep.">
        <title>Comparative genomics of chytrid fungi reveal insights into the obligate biotrophic and pathogenic lifestyle of Synchytrium endobioticum.</title>
        <authorList>
            <person name="van de Vossenberg B.T.L.H."/>
            <person name="Warris S."/>
            <person name="Nguyen H.D.T."/>
            <person name="van Gent-Pelzer M.P.E."/>
            <person name="Joly D.L."/>
            <person name="van de Geest H.C."/>
            <person name="Bonants P.J.M."/>
            <person name="Smith D.S."/>
            <person name="Levesque C.A."/>
            <person name="van der Lee T.A.J."/>
        </authorList>
    </citation>
    <scope>NUCLEOTIDE SEQUENCE [LARGE SCALE GENOMIC DNA]</scope>
    <source>
        <strain evidence="1 2">MB42</strain>
    </source>
</reference>
<dbReference type="Proteomes" id="UP000317494">
    <property type="component" value="Unassembled WGS sequence"/>
</dbReference>
<name>A0A507CDJ8_9FUNG</name>
<accession>A0A507CDJ8</accession>
<sequence length="290" mass="32257">METCSTPDPNHFWTRALAGGVPTIPTIVISRRFSRNFLSYSSTCLPHIAFSSAPPPNLTTHREPRWSNHWVHHPPQHQGRSRISHTHQLVLLSAIDIPIANNHVIQSCVIMRSCHCCNRNTAWGNIGLVFNRTCGVSVAGVARRLRSRELRVGPDQSLQFPLGGRFGDWVPVASRVLCPCLAFCTGPWYDFPSRDTFGIPVVFLYTHQSFLFLHGSVRAFFAIVPNKASEPVRFSNRVSISQACTRVLAAVSSEASMASLWGVDARVLTILLMGAWSVTIASNPDVFIRW</sequence>
<dbReference type="VEuPathDB" id="FungiDB:SeMB42_g06978"/>